<accession>A0ABW5U9D0</accession>
<evidence type="ECO:0000313" key="2">
    <source>
        <dbReference type="EMBL" id="MFD2741776.1"/>
    </source>
</evidence>
<name>A0ABW5U9D0_9SPHI</name>
<reference evidence="3" key="1">
    <citation type="journal article" date="2019" name="Int. J. Syst. Evol. Microbiol.">
        <title>The Global Catalogue of Microorganisms (GCM) 10K type strain sequencing project: providing services to taxonomists for standard genome sequencing and annotation.</title>
        <authorList>
            <consortium name="The Broad Institute Genomics Platform"/>
            <consortium name="The Broad Institute Genome Sequencing Center for Infectious Disease"/>
            <person name="Wu L."/>
            <person name="Ma J."/>
        </authorList>
    </citation>
    <scope>NUCLEOTIDE SEQUENCE [LARGE SCALE GENOMIC DNA]</scope>
    <source>
        <strain evidence="3">KCTC 42247</strain>
    </source>
</reference>
<dbReference type="Proteomes" id="UP001597418">
    <property type="component" value="Unassembled WGS sequence"/>
</dbReference>
<dbReference type="RefSeq" id="WP_156472577.1">
    <property type="nucleotide sequence ID" value="NZ_JBHUMB010000003.1"/>
</dbReference>
<organism evidence="2 3">
    <name type="scientific">Sphingobacterium populi</name>
    <dbReference type="NCBI Taxonomy" id="1812824"/>
    <lineage>
        <taxon>Bacteria</taxon>
        <taxon>Pseudomonadati</taxon>
        <taxon>Bacteroidota</taxon>
        <taxon>Sphingobacteriia</taxon>
        <taxon>Sphingobacteriales</taxon>
        <taxon>Sphingobacteriaceae</taxon>
        <taxon>Sphingobacterium</taxon>
    </lineage>
</organism>
<protein>
    <recommendedName>
        <fullName evidence="4">Nucleotidyltransferase</fullName>
    </recommendedName>
</protein>
<feature type="region of interest" description="Disordered" evidence="1">
    <location>
        <begin position="198"/>
        <end position="229"/>
    </location>
</feature>
<dbReference type="EMBL" id="JBHUMB010000003">
    <property type="protein sequence ID" value="MFD2741776.1"/>
    <property type="molecule type" value="Genomic_DNA"/>
</dbReference>
<proteinExistence type="predicted"/>
<comment type="caution">
    <text evidence="2">The sequence shown here is derived from an EMBL/GenBank/DDBJ whole genome shotgun (WGS) entry which is preliminary data.</text>
</comment>
<evidence type="ECO:0000256" key="1">
    <source>
        <dbReference type="SAM" id="MobiDB-lite"/>
    </source>
</evidence>
<sequence>MLPLIFGPAPTIARNIWYAKGDEKFRTTKDVDFAVMIGSKEDCKKVRDDLIKNGYTESDTNAFVIMSPTGLQVYLLPLGGIEIDEEIKFEGQELTSTNVNSFREVYSMGTEDVILDTGHQFKIAALPAIVLLKFIVYDDRPELRFKDARDIISIVNHYFNLQSHLIYNHHADLFGVEDQDITLEEIFAAVIAREIKKDDQRQKTSLAPKWSPFGSVRANGKKRPDKEHG</sequence>
<gene>
    <name evidence="2" type="ORF">ACFSQ6_00040</name>
</gene>
<evidence type="ECO:0008006" key="4">
    <source>
        <dbReference type="Google" id="ProtNLM"/>
    </source>
</evidence>
<evidence type="ECO:0000313" key="3">
    <source>
        <dbReference type="Proteomes" id="UP001597418"/>
    </source>
</evidence>
<keyword evidence="3" id="KW-1185">Reference proteome</keyword>